<dbReference type="GO" id="GO:0006260">
    <property type="term" value="P:DNA replication"/>
    <property type="evidence" value="ECO:0007669"/>
    <property type="project" value="UniProtKB-UniRule"/>
</dbReference>
<keyword evidence="7 9" id="KW-0067">ATP-binding</keyword>
<evidence type="ECO:0000256" key="7">
    <source>
        <dbReference type="ARBA" id="ARBA00022840"/>
    </source>
</evidence>
<protein>
    <recommendedName>
        <fullName evidence="3 9">DNA replication and repair protein RecF</fullName>
    </recommendedName>
</protein>
<evidence type="ECO:0000256" key="2">
    <source>
        <dbReference type="ARBA" id="ARBA00008016"/>
    </source>
</evidence>
<dbReference type="InterPro" id="IPR000595">
    <property type="entry name" value="cNMP-bd_dom"/>
</dbReference>
<dbReference type="SUPFAM" id="SSF52540">
    <property type="entry name" value="P-loop containing nucleoside triphosphate hydrolases"/>
    <property type="match status" value="1"/>
</dbReference>
<dbReference type="GO" id="GO:0005737">
    <property type="term" value="C:cytoplasm"/>
    <property type="evidence" value="ECO:0007669"/>
    <property type="project" value="UniProtKB-SubCell"/>
</dbReference>
<keyword evidence="9 10" id="KW-0234">DNA repair</keyword>
<keyword evidence="6 9" id="KW-0547">Nucleotide-binding</keyword>
<comment type="function">
    <text evidence="9 10">The RecF protein is involved in DNA metabolism; it is required for DNA replication and normal SOS inducibility. RecF binds preferentially to single-stranded, linear DNA. It also seems to bind ATP.</text>
</comment>
<evidence type="ECO:0000259" key="11">
    <source>
        <dbReference type="PROSITE" id="PS50042"/>
    </source>
</evidence>
<keyword evidence="5 9" id="KW-0235">DNA replication</keyword>
<feature type="binding site" evidence="9">
    <location>
        <begin position="30"/>
        <end position="37"/>
    </location>
    <ligand>
        <name>ATP</name>
        <dbReference type="ChEBI" id="CHEBI:30616"/>
    </ligand>
</feature>
<dbReference type="STRING" id="1544798.LH29_21070"/>
<keyword evidence="9 10" id="KW-0742">SOS response</keyword>
<dbReference type="OrthoDB" id="9803889at2"/>
<keyword evidence="8 9" id="KW-0238">DNA-binding</keyword>
<dbReference type="InterPro" id="IPR042174">
    <property type="entry name" value="RecF_2"/>
</dbReference>
<evidence type="ECO:0000256" key="9">
    <source>
        <dbReference type="HAMAP-Rule" id="MF_00365"/>
    </source>
</evidence>
<evidence type="ECO:0000256" key="5">
    <source>
        <dbReference type="ARBA" id="ARBA00022705"/>
    </source>
</evidence>
<dbReference type="EMBL" id="JRHC01000006">
    <property type="protein sequence ID" value="KJF42285.1"/>
    <property type="molecule type" value="Genomic_DNA"/>
</dbReference>
<evidence type="ECO:0000256" key="3">
    <source>
        <dbReference type="ARBA" id="ARBA00020170"/>
    </source>
</evidence>
<proteinExistence type="inferred from homology"/>
<dbReference type="PATRIC" id="fig|1544798.3.peg.4392"/>
<organism evidence="12 13">
    <name type="scientific">Draconibacterium sediminis</name>
    <dbReference type="NCBI Taxonomy" id="1544798"/>
    <lineage>
        <taxon>Bacteria</taxon>
        <taxon>Pseudomonadati</taxon>
        <taxon>Bacteroidota</taxon>
        <taxon>Bacteroidia</taxon>
        <taxon>Marinilabiliales</taxon>
        <taxon>Prolixibacteraceae</taxon>
        <taxon>Draconibacterium</taxon>
    </lineage>
</organism>
<keyword evidence="9 10" id="KW-0227">DNA damage</keyword>
<dbReference type="Proteomes" id="UP000032544">
    <property type="component" value="Unassembled WGS sequence"/>
</dbReference>
<dbReference type="Gene3D" id="1.20.1050.90">
    <property type="entry name" value="RecF/RecN/SMC, N-terminal domain"/>
    <property type="match status" value="1"/>
</dbReference>
<dbReference type="PANTHER" id="PTHR32182">
    <property type="entry name" value="DNA REPLICATION AND REPAIR PROTEIN RECF"/>
    <property type="match status" value="1"/>
</dbReference>
<dbReference type="HAMAP" id="MF_00365">
    <property type="entry name" value="RecF"/>
    <property type="match status" value="1"/>
</dbReference>
<comment type="similarity">
    <text evidence="2 9 10">Belongs to the RecF family.</text>
</comment>
<evidence type="ECO:0000256" key="8">
    <source>
        <dbReference type="ARBA" id="ARBA00023125"/>
    </source>
</evidence>
<evidence type="ECO:0000256" key="1">
    <source>
        <dbReference type="ARBA" id="ARBA00004496"/>
    </source>
</evidence>
<evidence type="ECO:0000256" key="4">
    <source>
        <dbReference type="ARBA" id="ARBA00022490"/>
    </source>
</evidence>
<comment type="caution">
    <text evidence="12">The sequence shown here is derived from an EMBL/GenBank/DDBJ whole genome shotgun (WGS) entry which is preliminary data.</text>
</comment>
<dbReference type="InterPro" id="IPR003395">
    <property type="entry name" value="RecF/RecN/SMC_N"/>
</dbReference>
<dbReference type="GO" id="GO:0009432">
    <property type="term" value="P:SOS response"/>
    <property type="evidence" value="ECO:0007669"/>
    <property type="project" value="UniProtKB-UniRule"/>
</dbReference>
<name>A0A0D8J5R4_9BACT</name>
<dbReference type="GO" id="GO:0005524">
    <property type="term" value="F:ATP binding"/>
    <property type="evidence" value="ECO:0007669"/>
    <property type="project" value="UniProtKB-UniRule"/>
</dbReference>
<feature type="domain" description="Cyclic nucleotide-binding" evidence="11">
    <location>
        <begin position="309"/>
        <end position="368"/>
    </location>
</feature>
<evidence type="ECO:0000256" key="10">
    <source>
        <dbReference type="RuleBase" id="RU000578"/>
    </source>
</evidence>
<evidence type="ECO:0000256" key="6">
    <source>
        <dbReference type="ARBA" id="ARBA00022741"/>
    </source>
</evidence>
<dbReference type="AlphaFoldDB" id="A0A0D8J5R4"/>
<keyword evidence="13" id="KW-1185">Reference proteome</keyword>
<dbReference type="InterPro" id="IPR018078">
    <property type="entry name" value="DNA-binding_RecF_CS"/>
</dbReference>
<dbReference type="GO" id="GO:0003697">
    <property type="term" value="F:single-stranded DNA binding"/>
    <property type="evidence" value="ECO:0007669"/>
    <property type="project" value="UniProtKB-UniRule"/>
</dbReference>
<dbReference type="PROSITE" id="PS00617">
    <property type="entry name" value="RECF_1"/>
    <property type="match status" value="1"/>
</dbReference>
<evidence type="ECO:0000313" key="13">
    <source>
        <dbReference type="Proteomes" id="UP000032544"/>
    </source>
</evidence>
<comment type="subcellular location">
    <subcellularLocation>
        <location evidence="1 9 10">Cytoplasm</location>
    </subcellularLocation>
</comment>
<dbReference type="InterPro" id="IPR001238">
    <property type="entry name" value="DNA-binding_RecF"/>
</dbReference>
<evidence type="ECO:0000313" key="12">
    <source>
        <dbReference type="EMBL" id="KJF42285.1"/>
    </source>
</evidence>
<dbReference type="GO" id="GO:0000731">
    <property type="term" value="P:DNA synthesis involved in DNA repair"/>
    <property type="evidence" value="ECO:0007669"/>
    <property type="project" value="TreeGrafter"/>
</dbReference>
<dbReference type="PROSITE" id="PS00618">
    <property type="entry name" value="RECF_2"/>
    <property type="match status" value="1"/>
</dbReference>
<keyword evidence="4 9" id="KW-0963">Cytoplasm</keyword>
<sequence length="368" mass="42736">MHIEEISIVNFKNILEVKAEFSPKLNCFIGKNGAGKTNMLDAIYYLSFCKSFFNATDQLNINHEENFFMLNGNYSRMESKETINCGLQKGQKKQFKRNTKVYKKLQEHIGLLPLVMITPSDVNLILGGSDERRKFMDGVISQYNQTYLDDLLKYNRALMQRNNLLKQFASDRYFDEELLGIWDDQLVEYGTRIHEERTRFVEKLIPVFQRYYNYISGGNEVVELVHQSDLYESNLEALLKFSLQKDRAVQYTTVGIHKDDLLLNIGDYPIKKLGSQGQKKTYLVALKLAQFEFIKEISGINPILLLDDIFDKLDQHRVEQIVTAVAGEQFGQIFLTDTNREHLDTIIKKMDADHRIFKVENGKVELAQ</sequence>
<accession>A0A0D8J5R4</accession>
<reference evidence="12 13" key="1">
    <citation type="submission" date="2014-09" db="EMBL/GenBank/DDBJ databases">
        <title>Draft Genome Sequence of Draconibacterium sp. JN14CK-3.</title>
        <authorList>
            <person name="Dong C."/>
            <person name="Lai Q."/>
            <person name="Shao Z."/>
        </authorList>
    </citation>
    <scope>NUCLEOTIDE SEQUENCE [LARGE SCALE GENOMIC DNA]</scope>
    <source>
        <strain evidence="12 13">JN14CK-3</strain>
    </source>
</reference>
<dbReference type="Gene3D" id="3.40.50.300">
    <property type="entry name" value="P-loop containing nucleotide triphosphate hydrolases"/>
    <property type="match status" value="1"/>
</dbReference>
<gene>
    <name evidence="9" type="primary">recF</name>
    <name evidence="12" type="ORF">LH29_21070</name>
</gene>
<dbReference type="Pfam" id="PF02463">
    <property type="entry name" value="SMC_N"/>
    <property type="match status" value="1"/>
</dbReference>
<dbReference type="GO" id="GO:0006302">
    <property type="term" value="P:double-strand break repair"/>
    <property type="evidence" value="ECO:0007669"/>
    <property type="project" value="TreeGrafter"/>
</dbReference>
<dbReference type="NCBIfam" id="TIGR00611">
    <property type="entry name" value="recf"/>
    <property type="match status" value="1"/>
</dbReference>
<dbReference type="PROSITE" id="PS50042">
    <property type="entry name" value="CNMP_BINDING_3"/>
    <property type="match status" value="1"/>
</dbReference>
<dbReference type="PANTHER" id="PTHR32182:SF0">
    <property type="entry name" value="DNA REPLICATION AND REPAIR PROTEIN RECF"/>
    <property type="match status" value="1"/>
</dbReference>
<dbReference type="RefSeq" id="WP_045033072.1">
    <property type="nucleotide sequence ID" value="NZ_JRHC01000006.1"/>
</dbReference>
<dbReference type="InterPro" id="IPR027417">
    <property type="entry name" value="P-loop_NTPase"/>
</dbReference>